<keyword evidence="4" id="KW-0716">Sensory transduction</keyword>
<evidence type="ECO:0000256" key="3">
    <source>
        <dbReference type="ARBA" id="ARBA00022475"/>
    </source>
</evidence>
<dbReference type="PANTHER" id="PTHR11923">
    <property type="entry name" value="SCAVENGER RECEPTOR CLASS B TYPE-1 SR-B1"/>
    <property type="match status" value="1"/>
</dbReference>
<keyword evidence="7 13" id="KW-1133">Transmembrane helix</keyword>
<keyword evidence="8 13" id="KW-0472">Membrane</keyword>
<evidence type="ECO:0000256" key="13">
    <source>
        <dbReference type="SAM" id="Phobius"/>
    </source>
</evidence>
<gene>
    <name evidence="14" type="ORF">BDFB_006570</name>
</gene>
<sequence>MKLVVSTKVLIYCALLGVVIVIAGIILGYRIFPSIVNKKVWENSILKENTPQWELFMKIPFPFQVKVYFFDVQNPDKILQGAKPIFKEVGPYIYKLFRWKDDVEWYLDEISYYDYMRFEFDSKASGKLSDEDSVTVLNSPFNALILAVEEMSPSALETVNDVLPQIFNKYNGLFVTAKVKDLLFEGLIICENGGEGDFAAKMICDQFKAKAKVAKGMSITDRSINYSYLRFKNNTHLGRLTIKSGLKNKEDVSTLVKYNNETHLSVWKNESSLCNKIKSTTTFHPYVTANMTFDVFSEDICRRLRMEYQGIDTVKGIEGYKYVVTNDSFNAPMEDSDNYCFCVNRSRTLSGEFGCLSDGILDMTNCV</sequence>
<evidence type="ECO:0000256" key="6">
    <source>
        <dbReference type="ARBA" id="ARBA00022725"/>
    </source>
</evidence>
<reference evidence="14 15" key="1">
    <citation type="submission" date="2017-03" db="EMBL/GenBank/DDBJ databases">
        <title>Genome of the blue death feigning beetle - Asbolus verrucosus.</title>
        <authorList>
            <person name="Rider S.D."/>
        </authorList>
    </citation>
    <scope>NUCLEOTIDE SEQUENCE [LARGE SCALE GENOMIC DNA]</scope>
    <source>
        <strain evidence="14">Butters</strain>
        <tissue evidence="14">Head and leg muscle</tissue>
    </source>
</reference>
<dbReference type="GO" id="GO:0005886">
    <property type="term" value="C:plasma membrane"/>
    <property type="evidence" value="ECO:0007669"/>
    <property type="project" value="UniProtKB-SubCell"/>
</dbReference>
<dbReference type="OrthoDB" id="10024078at2759"/>
<comment type="subcellular location">
    <subcellularLocation>
        <location evidence="1">Cell membrane</location>
    </subcellularLocation>
</comment>
<keyword evidence="6" id="KW-0552">Olfaction</keyword>
<dbReference type="GO" id="GO:0005044">
    <property type="term" value="F:scavenger receptor activity"/>
    <property type="evidence" value="ECO:0007669"/>
    <property type="project" value="TreeGrafter"/>
</dbReference>
<evidence type="ECO:0000313" key="15">
    <source>
        <dbReference type="Proteomes" id="UP000292052"/>
    </source>
</evidence>
<dbReference type="GO" id="GO:0007608">
    <property type="term" value="P:sensory perception of smell"/>
    <property type="evidence" value="ECO:0007669"/>
    <property type="project" value="UniProtKB-KW"/>
</dbReference>
<comment type="caution">
    <text evidence="14">The sequence shown here is derived from an EMBL/GenBank/DDBJ whole genome shotgun (WGS) entry which is preliminary data.</text>
</comment>
<evidence type="ECO:0000256" key="12">
    <source>
        <dbReference type="ARBA" id="ARBA00040645"/>
    </source>
</evidence>
<dbReference type="GO" id="GO:0005737">
    <property type="term" value="C:cytoplasm"/>
    <property type="evidence" value="ECO:0007669"/>
    <property type="project" value="TreeGrafter"/>
</dbReference>
<name>A0A482VMB4_ASBVE</name>
<evidence type="ECO:0000256" key="10">
    <source>
        <dbReference type="ARBA" id="ARBA00023170"/>
    </source>
</evidence>
<dbReference type="Pfam" id="PF01130">
    <property type="entry name" value="CD36"/>
    <property type="match status" value="1"/>
</dbReference>
<comment type="similarity">
    <text evidence="2">Belongs to the CD36 family.</text>
</comment>
<dbReference type="STRING" id="1661398.A0A482VMB4"/>
<keyword evidence="15" id="KW-1185">Reference proteome</keyword>
<dbReference type="AlphaFoldDB" id="A0A482VMB4"/>
<evidence type="ECO:0000256" key="11">
    <source>
        <dbReference type="ARBA" id="ARBA00023180"/>
    </source>
</evidence>
<dbReference type="PANTHER" id="PTHR11923:SF109">
    <property type="entry name" value="SENSORY NEURON MEMBRANE PROTEIN 2"/>
    <property type="match status" value="1"/>
</dbReference>
<evidence type="ECO:0000313" key="14">
    <source>
        <dbReference type="EMBL" id="RZC33920.1"/>
    </source>
</evidence>
<accession>A0A482VMB4</accession>
<evidence type="ECO:0000256" key="2">
    <source>
        <dbReference type="ARBA" id="ARBA00010532"/>
    </source>
</evidence>
<feature type="transmembrane region" description="Helical" evidence="13">
    <location>
        <begin position="9"/>
        <end position="32"/>
    </location>
</feature>
<keyword evidence="10" id="KW-0675">Receptor</keyword>
<keyword evidence="3" id="KW-1003">Cell membrane</keyword>
<dbReference type="InterPro" id="IPR002159">
    <property type="entry name" value="CD36_fam"/>
</dbReference>
<evidence type="ECO:0000256" key="8">
    <source>
        <dbReference type="ARBA" id="ARBA00023136"/>
    </source>
</evidence>
<dbReference type="EMBL" id="QDEB01084521">
    <property type="protein sequence ID" value="RZC33920.1"/>
    <property type="molecule type" value="Genomic_DNA"/>
</dbReference>
<feature type="non-terminal residue" evidence="14">
    <location>
        <position position="367"/>
    </location>
</feature>
<keyword evidence="5 13" id="KW-0812">Transmembrane</keyword>
<evidence type="ECO:0000256" key="7">
    <source>
        <dbReference type="ARBA" id="ARBA00022989"/>
    </source>
</evidence>
<keyword evidence="11" id="KW-0325">Glycoprotein</keyword>
<evidence type="ECO:0000256" key="5">
    <source>
        <dbReference type="ARBA" id="ARBA00022692"/>
    </source>
</evidence>
<dbReference type="Proteomes" id="UP000292052">
    <property type="component" value="Unassembled WGS sequence"/>
</dbReference>
<organism evidence="14 15">
    <name type="scientific">Asbolus verrucosus</name>
    <name type="common">Desert ironclad beetle</name>
    <dbReference type="NCBI Taxonomy" id="1661398"/>
    <lineage>
        <taxon>Eukaryota</taxon>
        <taxon>Metazoa</taxon>
        <taxon>Ecdysozoa</taxon>
        <taxon>Arthropoda</taxon>
        <taxon>Hexapoda</taxon>
        <taxon>Insecta</taxon>
        <taxon>Pterygota</taxon>
        <taxon>Neoptera</taxon>
        <taxon>Endopterygota</taxon>
        <taxon>Coleoptera</taxon>
        <taxon>Polyphaga</taxon>
        <taxon>Cucujiformia</taxon>
        <taxon>Tenebrionidae</taxon>
        <taxon>Pimeliinae</taxon>
        <taxon>Asbolus</taxon>
    </lineage>
</organism>
<evidence type="ECO:0000256" key="4">
    <source>
        <dbReference type="ARBA" id="ARBA00022606"/>
    </source>
</evidence>
<evidence type="ECO:0000256" key="9">
    <source>
        <dbReference type="ARBA" id="ARBA00023157"/>
    </source>
</evidence>
<dbReference type="PRINTS" id="PR01609">
    <property type="entry name" value="CD36FAMILY"/>
</dbReference>
<protein>
    <recommendedName>
        <fullName evidence="12">Sensory neuron membrane protein 2</fullName>
    </recommendedName>
</protein>
<evidence type="ECO:0000256" key="1">
    <source>
        <dbReference type="ARBA" id="ARBA00004236"/>
    </source>
</evidence>
<proteinExistence type="inferred from homology"/>
<keyword evidence="9" id="KW-1015">Disulfide bond</keyword>